<dbReference type="RefSeq" id="WP_280534416.1">
    <property type="nucleotide sequence ID" value="NZ_JAKMYX010000080.1"/>
</dbReference>
<feature type="region of interest" description="Disordered" evidence="1">
    <location>
        <begin position="55"/>
        <end position="108"/>
    </location>
</feature>
<protein>
    <recommendedName>
        <fullName evidence="4">BIG2 domain-containing protein</fullName>
    </recommendedName>
</protein>
<evidence type="ECO:0000313" key="2">
    <source>
        <dbReference type="EMBL" id="MDH5922957.1"/>
    </source>
</evidence>
<gene>
    <name evidence="2" type="ORF">L8R85_18180</name>
</gene>
<accession>A0AA43FZZ7</accession>
<proteinExistence type="predicted"/>
<reference evidence="2" key="1">
    <citation type="submission" date="2022-01" db="EMBL/GenBank/DDBJ databases">
        <title>Vibrio aestuarianus Clade A and Clade B isolates are associated with Pacific oyster (Crassostrea gigas) disease outbreaks across Ireland.</title>
        <authorList>
            <person name="Coyle N."/>
            <person name="O'Toole C."/>
            <person name="Thomas J.C.L."/>
            <person name="Ryder D."/>
            <person name="Cheslett D."/>
            <person name="Feist S."/>
            <person name="Bean T."/>
            <person name="Joseph A."/>
            <person name="Waina A."/>
            <person name="Feil E."/>
            <person name="Verner-Jeffreys D.W."/>
        </authorList>
    </citation>
    <scope>NUCLEOTIDE SEQUENCE</scope>
    <source>
        <strain evidence="2">S/17/14 A</strain>
    </source>
</reference>
<feature type="compositionally biased region" description="Polar residues" evidence="1">
    <location>
        <begin position="61"/>
        <end position="75"/>
    </location>
</feature>
<feature type="compositionally biased region" description="Basic and acidic residues" evidence="1">
    <location>
        <begin position="91"/>
        <end position="108"/>
    </location>
</feature>
<organism evidence="2 3">
    <name type="scientific">Vibrio splendidus</name>
    <dbReference type="NCBI Taxonomy" id="29497"/>
    <lineage>
        <taxon>Bacteria</taxon>
        <taxon>Pseudomonadati</taxon>
        <taxon>Pseudomonadota</taxon>
        <taxon>Gammaproteobacteria</taxon>
        <taxon>Vibrionales</taxon>
        <taxon>Vibrionaceae</taxon>
        <taxon>Vibrio</taxon>
    </lineage>
</organism>
<evidence type="ECO:0000256" key="1">
    <source>
        <dbReference type="SAM" id="MobiDB-lite"/>
    </source>
</evidence>
<dbReference type="Proteomes" id="UP001159663">
    <property type="component" value="Unassembled WGS sequence"/>
</dbReference>
<sequence>MNMKRVLVLGALMGGLMGCPNSDSKIEQPKEPELIGVEDTHVVWGVETVEGMGVESEVSGAISSQSATGESPPNNKHNERKETEGVPTRNEGSRETEPNLEPLNREPPHIQSLRVYASKLEMPIFSSAELTVELKTSQDTIEVLERDQFTLNMNDPTAIRLTETGKIIGLKRGEVTLSVEAYGITSPSLTITITPALKMCGSLNDTDRNNAKGDCLKVIEGLTGDANGKYFSSSPSLAFLKQLNYSVDNTPDNVGRSYAKSVQGLGYYAPITGLYARFRQDGVGENDGVGGQYDRYCQDLAELAYASRVNWRRVTANEVAALVQDHGELYTAFGFPTLQAFWTSSNIAPELTTQSAGTSEFLYATGFDYSARIQTSSKSMALMAICVSEIQDSIQVP</sequence>
<name>A0AA43FZZ7_VIBSP</name>
<comment type="caution">
    <text evidence="2">The sequence shown here is derived from an EMBL/GenBank/DDBJ whole genome shotgun (WGS) entry which is preliminary data.</text>
</comment>
<dbReference type="EMBL" id="JAKMYX010000080">
    <property type="protein sequence ID" value="MDH5922957.1"/>
    <property type="molecule type" value="Genomic_DNA"/>
</dbReference>
<evidence type="ECO:0008006" key="4">
    <source>
        <dbReference type="Google" id="ProtNLM"/>
    </source>
</evidence>
<evidence type="ECO:0000313" key="3">
    <source>
        <dbReference type="Proteomes" id="UP001159663"/>
    </source>
</evidence>
<dbReference type="Gene3D" id="2.60.40.1080">
    <property type="match status" value="1"/>
</dbReference>
<dbReference type="AlphaFoldDB" id="A0AA43FZZ7"/>
<dbReference type="PROSITE" id="PS51257">
    <property type="entry name" value="PROKAR_LIPOPROTEIN"/>
    <property type="match status" value="1"/>
</dbReference>